<dbReference type="EMBL" id="KB030944">
    <property type="protein sequence ID" value="ELK07985.1"/>
    <property type="molecule type" value="Genomic_DNA"/>
</dbReference>
<gene>
    <name evidence="1" type="ORF">PAL_GLEAN10007243</name>
</gene>
<sequence length="97" mass="10540">MAKEGHYHLAIHFCSQQLCALLLIRDKEAMELLEQLVFQVPKVMLALGVMGLKTGPQLFTGAAPDSPAFCSTDVSDLCSQSYGLGDDSKTICTFCKL</sequence>
<keyword evidence="2" id="KW-1185">Reference proteome</keyword>
<organism evidence="1 2">
    <name type="scientific">Pteropus alecto</name>
    <name type="common">Black flying fox</name>
    <dbReference type="NCBI Taxonomy" id="9402"/>
    <lineage>
        <taxon>Eukaryota</taxon>
        <taxon>Metazoa</taxon>
        <taxon>Chordata</taxon>
        <taxon>Craniata</taxon>
        <taxon>Vertebrata</taxon>
        <taxon>Euteleostomi</taxon>
        <taxon>Mammalia</taxon>
        <taxon>Eutheria</taxon>
        <taxon>Laurasiatheria</taxon>
        <taxon>Chiroptera</taxon>
        <taxon>Yinpterochiroptera</taxon>
        <taxon>Pteropodoidea</taxon>
        <taxon>Pteropodidae</taxon>
        <taxon>Pteropodinae</taxon>
        <taxon>Pteropus</taxon>
    </lineage>
</organism>
<proteinExistence type="predicted"/>
<name>L5K8Z9_PTEAL</name>
<dbReference type="InParanoid" id="L5K8Z9"/>
<accession>L5K8Z9</accession>
<reference evidence="2" key="1">
    <citation type="journal article" date="2013" name="Science">
        <title>Comparative analysis of bat genomes provides insight into the evolution of flight and immunity.</title>
        <authorList>
            <person name="Zhang G."/>
            <person name="Cowled C."/>
            <person name="Shi Z."/>
            <person name="Huang Z."/>
            <person name="Bishop-Lilly K.A."/>
            <person name="Fang X."/>
            <person name="Wynne J.W."/>
            <person name="Xiong Z."/>
            <person name="Baker M.L."/>
            <person name="Zhao W."/>
            <person name="Tachedjian M."/>
            <person name="Zhu Y."/>
            <person name="Zhou P."/>
            <person name="Jiang X."/>
            <person name="Ng J."/>
            <person name="Yang L."/>
            <person name="Wu L."/>
            <person name="Xiao J."/>
            <person name="Feng Y."/>
            <person name="Chen Y."/>
            <person name="Sun X."/>
            <person name="Zhang Y."/>
            <person name="Marsh G.A."/>
            <person name="Crameri G."/>
            <person name="Broder C.C."/>
            <person name="Frey K.G."/>
            <person name="Wang L.F."/>
            <person name="Wang J."/>
        </authorList>
    </citation>
    <scope>NUCLEOTIDE SEQUENCE [LARGE SCALE GENOMIC DNA]</scope>
</reference>
<dbReference type="Proteomes" id="UP000010552">
    <property type="component" value="Unassembled WGS sequence"/>
</dbReference>
<evidence type="ECO:0000313" key="1">
    <source>
        <dbReference type="EMBL" id="ELK07985.1"/>
    </source>
</evidence>
<evidence type="ECO:0000313" key="2">
    <source>
        <dbReference type="Proteomes" id="UP000010552"/>
    </source>
</evidence>
<protein>
    <submittedName>
        <fullName evidence="1">Uncharacterized protein</fullName>
    </submittedName>
</protein>
<dbReference type="AlphaFoldDB" id="L5K8Z9"/>